<dbReference type="InterPro" id="IPR011993">
    <property type="entry name" value="PH-like_dom_sf"/>
</dbReference>
<evidence type="ECO:0000256" key="3">
    <source>
        <dbReference type="ARBA" id="ARBA00022927"/>
    </source>
</evidence>
<dbReference type="Gene3D" id="1.20.80.60">
    <property type="match status" value="1"/>
</dbReference>
<dbReference type="SUPFAM" id="SSF64268">
    <property type="entry name" value="PX domain"/>
    <property type="match status" value="1"/>
</dbReference>
<dbReference type="Gene3D" id="3.30.1520.10">
    <property type="entry name" value="Phox-like domain"/>
    <property type="match status" value="1"/>
</dbReference>
<dbReference type="Proteomes" id="UP000887540">
    <property type="component" value="Unplaced"/>
</dbReference>
<dbReference type="PROSITE" id="PS50195">
    <property type="entry name" value="PX"/>
    <property type="match status" value="1"/>
</dbReference>
<dbReference type="PANTHER" id="PTHR12431:SF14">
    <property type="entry name" value="LD15323P"/>
    <property type="match status" value="1"/>
</dbReference>
<keyword evidence="5" id="KW-1185">Reference proteome</keyword>
<dbReference type="InterPro" id="IPR048763">
    <property type="entry name" value="SNX17-31_FERM_F1"/>
</dbReference>
<dbReference type="GO" id="GO:0005769">
    <property type="term" value="C:early endosome"/>
    <property type="evidence" value="ECO:0007669"/>
    <property type="project" value="TreeGrafter"/>
</dbReference>
<evidence type="ECO:0000313" key="5">
    <source>
        <dbReference type="Proteomes" id="UP000887540"/>
    </source>
</evidence>
<comment type="similarity">
    <text evidence="1">Belongs to the sorting nexin family.</text>
</comment>
<dbReference type="PANTHER" id="PTHR12431">
    <property type="entry name" value="SORTING NEXIN 17 AND 27"/>
    <property type="match status" value="1"/>
</dbReference>
<evidence type="ECO:0000259" key="4">
    <source>
        <dbReference type="PROSITE" id="PS50195"/>
    </source>
</evidence>
<dbReference type="InterPro" id="IPR048767">
    <property type="entry name" value="SNX17-31_FERM_F2"/>
</dbReference>
<dbReference type="GO" id="GO:0006886">
    <property type="term" value="P:intracellular protein transport"/>
    <property type="evidence" value="ECO:0007669"/>
    <property type="project" value="TreeGrafter"/>
</dbReference>
<dbReference type="AlphaFoldDB" id="A0A914C0B4"/>
<dbReference type="GO" id="GO:0035091">
    <property type="term" value="F:phosphatidylinositol binding"/>
    <property type="evidence" value="ECO:0007669"/>
    <property type="project" value="InterPro"/>
</dbReference>
<dbReference type="Pfam" id="PF00787">
    <property type="entry name" value="PX"/>
    <property type="match status" value="1"/>
</dbReference>
<dbReference type="GO" id="GO:0032456">
    <property type="term" value="P:endocytic recycling"/>
    <property type="evidence" value="ECO:0007669"/>
    <property type="project" value="TreeGrafter"/>
</dbReference>
<evidence type="ECO:0000256" key="1">
    <source>
        <dbReference type="ARBA" id="ARBA00010883"/>
    </source>
</evidence>
<keyword evidence="2" id="KW-0813">Transport</keyword>
<dbReference type="Pfam" id="PF21271">
    <property type="entry name" value="SNX17-31_F2_FERM"/>
    <property type="match status" value="1"/>
</dbReference>
<name>A0A914C0B4_9BILA</name>
<dbReference type="InterPro" id="IPR001683">
    <property type="entry name" value="PX_dom"/>
</dbReference>
<dbReference type="Gene3D" id="3.10.20.90">
    <property type="entry name" value="Phosphatidylinositol 3-kinase Catalytic Subunit, Chain A, domain 1"/>
    <property type="match status" value="1"/>
</dbReference>
<dbReference type="Gene3D" id="2.30.29.30">
    <property type="entry name" value="Pleckstrin-homology domain (PH domain)/Phosphotyrosine-binding domain (PTB)"/>
    <property type="match status" value="1"/>
</dbReference>
<reference evidence="6" key="1">
    <citation type="submission" date="2022-11" db="UniProtKB">
        <authorList>
            <consortium name="WormBaseParasite"/>
        </authorList>
    </citation>
    <scope>IDENTIFICATION</scope>
</reference>
<dbReference type="Pfam" id="PF21273">
    <property type="entry name" value="SNX17-27-31_F1_FERM"/>
    <property type="match status" value="1"/>
</dbReference>
<accession>A0A914C0B4</accession>
<keyword evidence="3" id="KW-0653">Protein transport</keyword>
<evidence type="ECO:0000313" key="6">
    <source>
        <dbReference type="WBParaSite" id="ACRNAN_Path_1417.g5565.t1"/>
    </source>
</evidence>
<organism evidence="5 6">
    <name type="scientific">Acrobeloides nanus</name>
    <dbReference type="NCBI Taxonomy" id="290746"/>
    <lineage>
        <taxon>Eukaryota</taxon>
        <taxon>Metazoa</taxon>
        <taxon>Ecdysozoa</taxon>
        <taxon>Nematoda</taxon>
        <taxon>Chromadorea</taxon>
        <taxon>Rhabditida</taxon>
        <taxon>Tylenchina</taxon>
        <taxon>Cephalobomorpha</taxon>
        <taxon>Cephaloboidea</taxon>
        <taxon>Cephalobidae</taxon>
        <taxon>Acrobeloides</taxon>
    </lineage>
</organism>
<dbReference type="Pfam" id="PF18116">
    <property type="entry name" value="SNX17_FERM_C"/>
    <property type="match status" value="1"/>
</dbReference>
<dbReference type="InterPro" id="IPR036871">
    <property type="entry name" value="PX_dom_sf"/>
</dbReference>
<dbReference type="SMART" id="SM00312">
    <property type="entry name" value="PX"/>
    <property type="match status" value="1"/>
</dbReference>
<proteinExistence type="inferred from homology"/>
<dbReference type="InterPro" id="IPR040842">
    <property type="entry name" value="SNX17/31_FERM"/>
</dbReference>
<sequence>MIHIAIPTFQTLTEKNDPFKKYNVFDIHVNSWYHASVRYSSLYALHEKLIENFGFRLDAPDFPPKKLWRALDNKAINERREGLAKYLQGIIQNPDISRHHILERAFLDFQVSSFGSSAEAVTLEVFLSDGRPVNIECYSNDVTNVVLQKFARVIQLDESKMDCFGLFLSRPRNQDKDGSQENIASSSVVFDQLCVRWLKNFEAPYISQQLANKDSEENGSFYKVVVRRTCWDPSTEEPLLDDPGGLKLLYLQALNDVHRGVMKINPDIKDKLQAFQEQGNFRQFMRLCHLQPTYGYEILVPVISDYPRENTKCQLKVGRRQILLEYEDNGFHTQTALKSTRIRVWRVSHRDNQPISSQMLFQIEYLVAKEEFNSIAAEILQDHRTHSPAFKFDDSVQTKVLEKLEATKASSIVSDDLIIKEPSVNYDSNESYESLHKLFKIISHTMPFDNDSFDDITDADL</sequence>
<protein>
    <submittedName>
        <fullName evidence="6">PX domain-containing protein</fullName>
    </submittedName>
</protein>
<dbReference type="WBParaSite" id="ACRNAN_Path_1417.g5565.t1">
    <property type="protein sequence ID" value="ACRNAN_Path_1417.g5565.t1"/>
    <property type="gene ID" value="ACRNAN_Path_1417.g5565"/>
</dbReference>
<feature type="domain" description="PX" evidence="4">
    <location>
        <begin position="1"/>
        <end position="113"/>
    </location>
</feature>
<evidence type="ECO:0000256" key="2">
    <source>
        <dbReference type="ARBA" id="ARBA00022448"/>
    </source>
</evidence>